<name>A0A0C9VV58_SPHS4</name>
<feature type="repeat" description="WD" evidence="3">
    <location>
        <begin position="728"/>
        <end position="769"/>
    </location>
</feature>
<dbReference type="InterPro" id="IPR011047">
    <property type="entry name" value="Quinoprotein_ADH-like_sf"/>
</dbReference>
<dbReference type="SUPFAM" id="SSF52540">
    <property type="entry name" value="P-loop containing nucleoside triphosphate hydrolases"/>
    <property type="match status" value="1"/>
</dbReference>
<dbReference type="Gene3D" id="2.130.10.10">
    <property type="entry name" value="YVTN repeat-like/Quinoprotein amine dehydrogenase"/>
    <property type="match status" value="6"/>
</dbReference>
<dbReference type="InterPro" id="IPR050505">
    <property type="entry name" value="WDR55/POC1"/>
</dbReference>
<dbReference type="PROSITE" id="PS50837">
    <property type="entry name" value="NACHT"/>
    <property type="match status" value="1"/>
</dbReference>
<dbReference type="InterPro" id="IPR007111">
    <property type="entry name" value="NACHT_NTPase"/>
</dbReference>
<dbReference type="InterPro" id="IPR003593">
    <property type="entry name" value="AAA+_ATPase"/>
</dbReference>
<dbReference type="PROSITE" id="PS50294">
    <property type="entry name" value="WD_REPEATS_REGION"/>
    <property type="match status" value="11"/>
</dbReference>
<feature type="repeat" description="WD" evidence="3">
    <location>
        <begin position="857"/>
        <end position="898"/>
    </location>
</feature>
<proteinExistence type="predicted"/>
<dbReference type="InterPro" id="IPR056884">
    <property type="entry name" value="NPHP3-like_N"/>
</dbReference>
<dbReference type="InterPro" id="IPR015943">
    <property type="entry name" value="WD40/YVTN_repeat-like_dom_sf"/>
</dbReference>
<feature type="repeat" description="WD" evidence="3">
    <location>
        <begin position="1109"/>
        <end position="1141"/>
    </location>
</feature>
<dbReference type="InterPro" id="IPR019775">
    <property type="entry name" value="WD40_repeat_CS"/>
</dbReference>
<dbReference type="PRINTS" id="PR00320">
    <property type="entry name" value="GPROTEINBRPT"/>
</dbReference>
<dbReference type="OrthoDB" id="163438at2759"/>
<dbReference type="EMBL" id="KN837132">
    <property type="protein sequence ID" value="KIJ42176.1"/>
    <property type="molecule type" value="Genomic_DNA"/>
</dbReference>
<feature type="repeat" description="WD" evidence="3">
    <location>
        <begin position="1152"/>
        <end position="1193"/>
    </location>
</feature>
<dbReference type="Proteomes" id="UP000054279">
    <property type="component" value="Unassembled WGS sequence"/>
</dbReference>
<feature type="repeat" description="WD" evidence="3">
    <location>
        <begin position="1024"/>
        <end position="1064"/>
    </location>
</feature>
<dbReference type="PROSITE" id="PS50082">
    <property type="entry name" value="WD_REPEATS_2"/>
    <property type="match status" value="11"/>
</dbReference>
<dbReference type="SMART" id="SM00320">
    <property type="entry name" value="WD40"/>
    <property type="match status" value="11"/>
</dbReference>
<feature type="repeat" description="WD" evidence="3">
    <location>
        <begin position="900"/>
        <end position="941"/>
    </location>
</feature>
<evidence type="ECO:0000256" key="1">
    <source>
        <dbReference type="ARBA" id="ARBA00022574"/>
    </source>
</evidence>
<gene>
    <name evidence="5" type="ORF">M422DRAFT_171603</name>
</gene>
<dbReference type="Gene3D" id="3.40.50.300">
    <property type="entry name" value="P-loop containing nucleotide triphosphate hydrolases"/>
    <property type="match status" value="1"/>
</dbReference>
<dbReference type="InterPro" id="IPR027417">
    <property type="entry name" value="P-loop_NTPase"/>
</dbReference>
<feature type="repeat" description="WD" evidence="3">
    <location>
        <begin position="1066"/>
        <end position="1107"/>
    </location>
</feature>
<dbReference type="Pfam" id="PF24883">
    <property type="entry name" value="NPHP3_N"/>
    <property type="match status" value="1"/>
</dbReference>
<dbReference type="CDD" id="cd00200">
    <property type="entry name" value="WD40"/>
    <property type="match status" value="2"/>
</dbReference>
<sequence>MIDFGDFVHVFGDSVDDAATPTTKILPSRQETLHKIMEQIIDCSEFISRYYKDPSFALRAVKHIFSDVDDAIKKYTASFKELKAAFTDATTVSTQLSVIKLAASIATLHSDVNLNNMSYAKAAGYKSGEVCIPGTRVKVLDDIACWAVKEDIESRICLLLGPAGAGKSAIAHSIARIFDDLGRLGSSFFFIRGDQDRHLKLYLPTLARDLADRDLHIKESLGKVLNENSRGQTDDLGDQFKHLIAQTVKECSIIGPILLVIDALDECGERKPRKDFLKLLTNPETMKKLPSNFRIFITSRPDQDIQELSSEMHILQLQDKQYKENVDNDILSFVSDELQPPLQGITEADCKQIVKKSEGLFQWASVACQLVQAAAESGDSQDALTEVLNSGSGLYELYTTALNYRFQRINVLEFSQRFKRVLGFILGVSQPLSKISLSLLWRLVFGKNIAVKMDLILPHLGSLFNGISDTAVVSPIHTSVRDFFTSPEDSGAFFINTEEHHCAISLGLLHVLNTQLCFNICQIQTSYTQNSDIKELNGTIQKNISPELSYACQFLGTHLQKLSDADKQDKRMHTLLREFLEKKLLFWFEALGLLKKIDCAMSCLSEILPLVKFDAQLESLSRDAINFIRMASPVIEEATPHLYLSGFNFVPENSILYKHFLACFSQRAKVSASQEAQWPALEIMLTGHTYYVSSVAFSPDGQRVVSGSYDNTIRIWNAHTGELVSGPFEGHTEWVVSVAFSPDGQRVVSGSRDDTIRIWNAHTGELVCGLFGVHKDWVTSVAFSPDGQRVVSGSNDHTIRIWNAHTGELVSGPFKGHTHGVKSVAFSPDGQRVVSGSSDKTIRIWNAHTGELVSGPFEGHTEWVNSVAFSPDGQRVVSGSYDKTIRIWNAHTGELVSGPFESHTEGFTSVAFSPDGQRVVSGSYNSTVTIWNAHTGEIVSGPFEGHTFGTIRIWNTHTGELVSGPFEGHTSGVNSVGFSPDGQRVVSGSGDSTIRIWNTHTGELVSGSFEGHRDGISSLVSDSFEGHPYGISSVAFSPDGKRVSGSANRTIRIWNAYTRELVSGPFEGHTYGITSVAFSPDGQRVVSGSRDYTIRIWNAYTREIVSGPFYGHTDWVTSVDFSPDGQRVVSGSDDYTIRIWNAYIGELVSGPFEGHTGSVTSVAFSPDGQRVVSGSSDKTIRIWNAHTGEHVSGPLEGDTSTSPKTLGFIISFSPNKQHAINLLSLSESITCLDSISFNRATGWILGPNNELILWIPFSYRERLWPPRSLVIMGLDTVDLDLSQFVHGPSWTDCWKGQ</sequence>
<evidence type="ECO:0000259" key="4">
    <source>
        <dbReference type="PROSITE" id="PS50837"/>
    </source>
</evidence>
<feature type="repeat" description="WD" evidence="3">
    <location>
        <begin position="814"/>
        <end position="855"/>
    </location>
</feature>
<dbReference type="PANTHER" id="PTHR44019">
    <property type="entry name" value="WD REPEAT-CONTAINING PROTEIN 55"/>
    <property type="match status" value="1"/>
</dbReference>
<feature type="repeat" description="WD" evidence="3">
    <location>
        <begin position="685"/>
        <end position="726"/>
    </location>
</feature>
<dbReference type="Pfam" id="PF00400">
    <property type="entry name" value="WD40"/>
    <property type="match status" value="11"/>
</dbReference>
<keyword evidence="6" id="KW-1185">Reference proteome</keyword>
<evidence type="ECO:0000313" key="5">
    <source>
        <dbReference type="EMBL" id="KIJ42176.1"/>
    </source>
</evidence>
<reference evidence="5 6" key="1">
    <citation type="submission" date="2014-06" db="EMBL/GenBank/DDBJ databases">
        <title>Evolutionary Origins and Diversification of the Mycorrhizal Mutualists.</title>
        <authorList>
            <consortium name="DOE Joint Genome Institute"/>
            <consortium name="Mycorrhizal Genomics Consortium"/>
            <person name="Kohler A."/>
            <person name="Kuo A."/>
            <person name="Nagy L.G."/>
            <person name="Floudas D."/>
            <person name="Copeland A."/>
            <person name="Barry K.W."/>
            <person name="Cichocki N."/>
            <person name="Veneault-Fourrey C."/>
            <person name="LaButti K."/>
            <person name="Lindquist E.A."/>
            <person name="Lipzen A."/>
            <person name="Lundell T."/>
            <person name="Morin E."/>
            <person name="Murat C."/>
            <person name="Riley R."/>
            <person name="Ohm R."/>
            <person name="Sun H."/>
            <person name="Tunlid A."/>
            <person name="Henrissat B."/>
            <person name="Grigoriev I.V."/>
            <person name="Hibbett D.S."/>
            <person name="Martin F."/>
        </authorList>
    </citation>
    <scope>NUCLEOTIDE SEQUENCE [LARGE SCALE GENOMIC DNA]</scope>
    <source>
        <strain evidence="5 6">SS14</strain>
    </source>
</reference>
<protein>
    <recommendedName>
        <fullName evidence="4">NACHT domain-containing protein</fullName>
    </recommendedName>
</protein>
<dbReference type="InterPro" id="IPR001680">
    <property type="entry name" value="WD40_rpt"/>
</dbReference>
<dbReference type="PROSITE" id="PS00678">
    <property type="entry name" value="WD_REPEATS_1"/>
    <property type="match status" value="8"/>
</dbReference>
<dbReference type="HOGENOM" id="CLU_000288_6_3_1"/>
<dbReference type="SUPFAM" id="SSF50998">
    <property type="entry name" value="Quinoprotein alcohol dehydrogenase-like"/>
    <property type="match status" value="1"/>
</dbReference>
<evidence type="ECO:0000313" key="6">
    <source>
        <dbReference type="Proteomes" id="UP000054279"/>
    </source>
</evidence>
<feature type="repeat" description="WD" evidence="3">
    <location>
        <begin position="966"/>
        <end position="1007"/>
    </location>
</feature>
<organism evidence="5 6">
    <name type="scientific">Sphaerobolus stellatus (strain SS14)</name>
    <dbReference type="NCBI Taxonomy" id="990650"/>
    <lineage>
        <taxon>Eukaryota</taxon>
        <taxon>Fungi</taxon>
        <taxon>Dikarya</taxon>
        <taxon>Basidiomycota</taxon>
        <taxon>Agaricomycotina</taxon>
        <taxon>Agaricomycetes</taxon>
        <taxon>Phallomycetidae</taxon>
        <taxon>Geastrales</taxon>
        <taxon>Sphaerobolaceae</taxon>
        <taxon>Sphaerobolus</taxon>
    </lineage>
</organism>
<keyword evidence="1 3" id="KW-0853">WD repeat</keyword>
<feature type="domain" description="NACHT" evidence="4">
    <location>
        <begin position="155"/>
        <end position="302"/>
    </location>
</feature>
<dbReference type="PANTHER" id="PTHR44019:SF8">
    <property type="entry name" value="POC1 CENTRIOLAR PROTEIN HOMOLOG"/>
    <property type="match status" value="1"/>
</dbReference>
<accession>A0A0C9VV58</accession>
<evidence type="ECO:0000256" key="2">
    <source>
        <dbReference type="ARBA" id="ARBA00022737"/>
    </source>
</evidence>
<keyword evidence="2" id="KW-0677">Repeat</keyword>
<dbReference type="InterPro" id="IPR020472">
    <property type="entry name" value="WD40_PAC1"/>
</dbReference>
<feature type="repeat" description="WD" evidence="3">
    <location>
        <begin position="771"/>
        <end position="812"/>
    </location>
</feature>
<evidence type="ECO:0000256" key="3">
    <source>
        <dbReference type="PROSITE-ProRule" id="PRU00221"/>
    </source>
</evidence>
<dbReference type="SMART" id="SM00382">
    <property type="entry name" value="AAA"/>
    <property type="match status" value="1"/>
</dbReference>